<dbReference type="GO" id="GO:0004820">
    <property type="term" value="F:glycine-tRNA ligase activity"/>
    <property type="evidence" value="ECO:0007669"/>
    <property type="project" value="UniProtKB-ARBA"/>
</dbReference>
<dbReference type="InterPro" id="IPR027031">
    <property type="entry name" value="Gly-tRNA_synthase/POLG2"/>
</dbReference>
<evidence type="ECO:0000256" key="1">
    <source>
        <dbReference type="ARBA" id="ARBA00022490"/>
    </source>
</evidence>
<sequence length="121" mass="13838">MFLLVDAYEEEGDRIILKLNPRLAPYKVAIFPLLANKPQLVEKAKAVYDNLKGEMAVAWDDRGNIGKRYYSQDEIGTPYCITIDFDTLENDTVTVRDRDTATQQRVAISELPAFLRAEINR</sequence>
<dbReference type="SUPFAM" id="SSF52954">
    <property type="entry name" value="Class II aaRS ABD-related"/>
    <property type="match status" value="1"/>
</dbReference>
<evidence type="ECO:0000313" key="8">
    <source>
        <dbReference type="EMBL" id="KKR23524.1"/>
    </source>
</evidence>
<dbReference type="GO" id="GO:0005524">
    <property type="term" value="F:ATP binding"/>
    <property type="evidence" value="ECO:0007669"/>
    <property type="project" value="UniProtKB-KW"/>
</dbReference>
<dbReference type="GO" id="GO:0005737">
    <property type="term" value="C:cytoplasm"/>
    <property type="evidence" value="ECO:0007669"/>
    <property type="project" value="TreeGrafter"/>
</dbReference>
<dbReference type="PATRIC" id="fig|1619031.3.peg.344"/>
<dbReference type="AlphaFoldDB" id="A0A0G0P5J3"/>
<reference evidence="8 9" key="1">
    <citation type="journal article" date="2015" name="Nature">
        <title>rRNA introns, odd ribosomes, and small enigmatic genomes across a large radiation of phyla.</title>
        <authorList>
            <person name="Brown C.T."/>
            <person name="Hug L.A."/>
            <person name="Thomas B.C."/>
            <person name="Sharon I."/>
            <person name="Castelle C.J."/>
            <person name="Singh A."/>
            <person name="Wilkins M.J."/>
            <person name="Williams K.H."/>
            <person name="Banfield J.F."/>
        </authorList>
    </citation>
    <scope>NUCLEOTIDE SEQUENCE [LARGE SCALE GENOMIC DNA]</scope>
</reference>
<dbReference type="Pfam" id="PF03129">
    <property type="entry name" value="HGTP_anticodon"/>
    <property type="match status" value="1"/>
</dbReference>
<evidence type="ECO:0000313" key="9">
    <source>
        <dbReference type="Proteomes" id="UP000034764"/>
    </source>
</evidence>
<dbReference type="GO" id="GO:0006426">
    <property type="term" value="P:glycyl-tRNA aminoacylation"/>
    <property type="evidence" value="ECO:0007669"/>
    <property type="project" value="TreeGrafter"/>
</dbReference>
<keyword evidence="4" id="KW-0067">ATP-binding</keyword>
<dbReference type="InterPro" id="IPR036621">
    <property type="entry name" value="Anticodon-bd_dom_sf"/>
</dbReference>
<keyword evidence="3" id="KW-0547">Nucleotide-binding</keyword>
<dbReference type="InterPro" id="IPR004154">
    <property type="entry name" value="Anticodon-bd"/>
</dbReference>
<dbReference type="Proteomes" id="UP000034764">
    <property type="component" value="Unassembled WGS sequence"/>
</dbReference>
<name>A0A0G0P5J3_9BACT</name>
<evidence type="ECO:0000256" key="2">
    <source>
        <dbReference type="ARBA" id="ARBA00022598"/>
    </source>
</evidence>
<evidence type="ECO:0000256" key="3">
    <source>
        <dbReference type="ARBA" id="ARBA00022741"/>
    </source>
</evidence>
<keyword evidence="1" id="KW-0963">Cytoplasm</keyword>
<evidence type="ECO:0000256" key="4">
    <source>
        <dbReference type="ARBA" id="ARBA00022840"/>
    </source>
</evidence>
<evidence type="ECO:0000256" key="6">
    <source>
        <dbReference type="ARBA" id="ARBA00023146"/>
    </source>
</evidence>
<dbReference type="Gene3D" id="3.40.50.800">
    <property type="entry name" value="Anticodon-binding domain"/>
    <property type="match status" value="1"/>
</dbReference>
<accession>A0A0G0P5J3</accession>
<gene>
    <name evidence="8" type="ORF">UT53_C0015G0007</name>
</gene>
<proteinExistence type="predicted"/>
<evidence type="ECO:0000259" key="7">
    <source>
        <dbReference type="Pfam" id="PF03129"/>
    </source>
</evidence>
<dbReference type="GO" id="GO:0015966">
    <property type="term" value="P:diadenosine tetraphosphate biosynthetic process"/>
    <property type="evidence" value="ECO:0007669"/>
    <property type="project" value="UniProtKB-ARBA"/>
</dbReference>
<feature type="domain" description="Anticodon-binding" evidence="7">
    <location>
        <begin position="27"/>
        <end position="117"/>
    </location>
</feature>
<dbReference type="GO" id="GO:0004081">
    <property type="term" value="F:bis(5'-nucleosyl)-tetraphosphatase (asymmetrical) activity"/>
    <property type="evidence" value="ECO:0007669"/>
    <property type="project" value="UniProtKB-ARBA"/>
</dbReference>
<evidence type="ECO:0000256" key="5">
    <source>
        <dbReference type="ARBA" id="ARBA00022917"/>
    </source>
</evidence>
<keyword evidence="5" id="KW-0648">Protein biosynthesis</keyword>
<dbReference type="GO" id="GO:1990742">
    <property type="term" value="C:microvesicle"/>
    <property type="evidence" value="ECO:0007669"/>
    <property type="project" value="UniProtKB-ARBA"/>
</dbReference>
<comment type="caution">
    <text evidence="8">The sequence shown here is derived from an EMBL/GenBank/DDBJ whole genome shotgun (WGS) entry which is preliminary data.</text>
</comment>
<keyword evidence="6" id="KW-0030">Aminoacyl-tRNA synthetase</keyword>
<dbReference type="FunFam" id="3.40.50.800:FF:000002">
    <property type="entry name" value="Glycine--tRNA ligase"/>
    <property type="match status" value="1"/>
</dbReference>
<dbReference type="PANTHER" id="PTHR10745">
    <property type="entry name" value="GLYCYL-TRNA SYNTHETASE/DNA POLYMERASE SUBUNIT GAMMA-2"/>
    <property type="match status" value="1"/>
</dbReference>
<dbReference type="PANTHER" id="PTHR10745:SF8">
    <property type="entry name" value="DNA POLYMERASE SUBUNIT GAMMA-2, MITOCHONDRIAL"/>
    <property type="match status" value="1"/>
</dbReference>
<organism evidence="8 9">
    <name type="scientific">Candidatus Yanofskybacteria bacterium GW2011_GWD2_39_48</name>
    <dbReference type="NCBI Taxonomy" id="1619031"/>
    <lineage>
        <taxon>Bacteria</taxon>
        <taxon>Candidatus Yanofskyibacteriota</taxon>
    </lineage>
</organism>
<dbReference type="EMBL" id="LBXD01000015">
    <property type="protein sequence ID" value="KKR23524.1"/>
    <property type="molecule type" value="Genomic_DNA"/>
</dbReference>
<dbReference type="GO" id="GO:0070062">
    <property type="term" value="C:extracellular exosome"/>
    <property type="evidence" value="ECO:0007669"/>
    <property type="project" value="UniProtKB-ARBA"/>
</dbReference>
<keyword evidence="2 8" id="KW-0436">Ligase</keyword>
<protein>
    <submittedName>
        <fullName evidence="8">Glycine-tRNA ligase</fullName>
    </submittedName>
</protein>